<evidence type="ECO:0000313" key="2">
    <source>
        <dbReference type="EMBL" id="TDV40071.1"/>
    </source>
</evidence>
<dbReference type="RefSeq" id="WP_133908515.1">
    <property type="nucleotide sequence ID" value="NZ_SOCP01000024.1"/>
</dbReference>
<dbReference type="Proteomes" id="UP000294927">
    <property type="component" value="Unassembled WGS sequence"/>
</dbReference>
<evidence type="ECO:0000256" key="1">
    <source>
        <dbReference type="SAM" id="Coils"/>
    </source>
</evidence>
<accession>A0A4V3FQK9</accession>
<keyword evidence="3" id="KW-1185">Reference proteome</keyword>
<dbReference type="AlphaFoldDB" id="A0A4V3FQK9"/>
<feature type="coiled-coil region" evidence="1">
    <location>
        <begin position="72"/>
        <end position="99"/>
    </location>
</feature>
<keyword evidence="1" id="KW-0175">Coiled coil</keyword>
<dbReference type="EMBL" id="SOCP01000024">
    <property type="protein sequence ID" value="TDV40071.1"/>
    <property type="molecule type" value="Genomic_DNA"/>
</dbReference>
<gene>
    <name evidence="2" type="ORF">CLV71_12488</name>
</gene>
<reference evidence="2 3" key="1">
    <citation type="submission" date="2019-03" db="EMBL/GenBank/DDBJ databases">
        <title>Genomic Encyclopedia of Archaeal and Bacterial Type Strains, Phase II (KMG-II): from individual species to whole genera.</title>
        <authorList>
            <person name="Goeker M."/>
        </authorList>
    </citation>
    <scope>NUCLEOTIDE SEQUENCE [LARGE SCALE GENOMIC DNA]</scope>
    <source>
        <strain evidence="2 3">DSM 45499</strain>
    </source>
</reference>
<name>A0A4V3FQK9_9PSEU</name>
<proteinExistence type="predicted"/>
<sequence length="99" mass="11125">MNPDAISVKFEHLQDLRQAILTAQNSLATNRGDWMSFTTNTMAMGWADEAGDANQFRNADFSKYGEENELFLQNLMQAVENAEQELRGAVQRARTAIQA</sequence>
<protein>
    <submittedName>
        <fullName evidence="2">Uncharacterized protein</fullName>
    </submittedName>
</protein>
<organism evidence="2 3">
    <name type="scientific">Actinophytocola oryzae</name>
    <dbReference type="NCBI Taxonomy" id="502181"/>
    <lineage>
        <taxon>Bacteria</taxon>
        <taxon>Bacillati</taxon>
        <taxon>Actinomycetota</taxon>
        <taxon>Actinomycetes</taxon>
        <taxon>Pseudonocardiales</taxon>
        <taxon>Pseudonocardiaceae</taxon>
    </lineage>
</organism>
<evidence type="ECO:0000313" key="3">
    <source>
        <dbReference type="Proteomes" id="UP000294927"/>
    </source>
</evidence>
<comment type="caution">
    <text evidence="2">The sequence shown here is derived from an EMBL/GenBank/DDBJ whole genome shotgun (WGS) entry which is preliminary data.</text>
</comment>